<accession>A0A7K3M0X2</accession>
<dbReference type="InterPro" id="IPR041657">
    <property type="entry name" value="HTH_17"/>
</dbReference>
<dbReference type="Pfam" id="PF12728">
    <property type="entry name" value="HTH_17"/>
    <property type="match status" value="1"/>
</dbReference>
<evidence type="ECO:0000313" key="3">
    <source>
        <dbReference type="Proteomes" id="UP000460435"/>
    </source>
</evidence>
<dbReference type="Proteomes" id="UP000460435">
    <property type="component" value="Unassembled WGS sequence"/>
</dbReference>
<dbReference type="SUPFAM" id="SSF46955">
    <property type="entry name" value="Putative DNA-binding domain"/>
    <property type="match status" value="1"/>
</dbReference>
<keyword evidence="3" id="KW-1185">Reference proteome</keyword>
<evidence type="ECO:0000259" key="1">
    <source>
        <dbReference type="Pfam" id="PF12728"/>
    </source>
</evidence>
<organism evidence="2 3">
    <name type="scientific">Phytoactinopolyspora mesophila</name>
    <dbReference type="NCBI Taxonomy" id="2650750"/>
    <lineage>
        <taxon>Bacteria</taxon>
        <taxon>Bacillati</taxon>
        <taxon>Actinomycetota</taxon>
        <taxon>Actinomycetes</taxon>
        <taxon>Jiangellales</taxon>
        <taxon>Jiangellaceae</taxon>
        <taxon>Phytoactinopolyspora</taxon>
    </lineage>
</organism>
<protein>
    <submittedName>
        <fullName evidence="2">Helix-turn-helix domain-containing protein</fullName>
    </submittedName>
</protein>
<reference evidence="2 3" key="1">
    <citation type="submission" date="2019-11" db="EMBL/GenBank/DDBJ databases">
        <authorList>
            <person name="Li X.-J."/>
            <person name="Feng X.-M."/>
        </authorList>
    </citation>
    <scope>NUCLEOTIDE SEQUENCE [LARGE SCALE GENOMIC DNA]</scope>
    <source>
        <strain evidence="2 3">XMNu-373</strain>
    </source>
</reference>
<sequence>MAALVAGVPNATIRKWASRGKLTRYGRAAQVRYDLRELLEFVTKRHG</sequence>
<dbReference type="InterPro" id="IPR009061">
    <property type="entry name" value="DNA-bd_dom_put_sf"/>
</dbReference>
<proteinExistence type="predicted"/>
<dbReference type="EMBL" id="WLZY01000002">
    <property type="protein sequence ID" value="NDL56900.1"/>
    <property type="molecule type" value="Genomic_DNA"/>
</dbReference>
<dbReference type="AlphaFoldDB" id="A0A7K3M0X2"/>
<comment type="caution">
    <text evidence="2">The sequence shown here is derived from an EMBL/GenBank/DDBJ whole genome shotgun (WGS) entry which is preliminary data.</text>
</comment>
<feature type="domain" description="Helix-turn-helix" evidence="1">
    <location>
        <begin position="2"/>
        <end position="45"/>
    </location>
</feature>
<gene>
    <name evidence="2" type="ORF">F7O44_07425</name>
</gene>
<evidence type="ECO:0000313" key="2">
    <source>
        <dbReference type="EMBL" id="NDL56900.1"/>
    </source>
</evidence>
<name>A0A7K3M0X2_9ACTN</name>